<keyword evidence="3" id="KW-1185">Reference proteome</keyword>
<name>A0A2A2H6Z2_METBR</name>
<comment type="caution">
    <text evidence="2">The sequence shown here is derived from an EMBL/GenBank/DDBJ whole genome shotgun (WGS) entry which is preliminary data.</text>
</comment>
<dbReference type="AlphaFoldDB" id="A0A2A2H6Z2"/>
<evidence type="ECO:0000313" key="3">
    <source>
        <dbReference type="Proteomes" id="UP000217784"/>
    </source>
</evidence>
<proteinExistence type="predicted"/>
<organism evidence="2 3">
    <name type="scientific">Methanobacterium bryantii</name>
    <dbReference type="NCBI Taxonomy" id="2161"/>
    <lineage>
        <taxon>Archaea</taxon>
        <taxon>Methanobacteriati</taxon>
        <taxon>Methanobacteriota</taxon>
        <taxon>Methanomada group</taxon>
        <taxon>Methanobacteria</taxon>
        <taxon>Methanobacteriales</taxon>
        <taxon>Methanobacteriaceae</taxon>
        <taxon>Methanobacterium</taxon>
    </lineage>
</organism>
<keyword evidence="1" id="KW-1133">Transmembrane helix</keyword>
<feature type="transmembrane region" description="Helical" evidence="1">
    <location>
        <begin position="6"/>
        <end position="26"/>
    </location>
</feature>
<dbReference type="RefSeq" id="WP_069584813.1">
    <property type="nucleotide sequence ID" value="NZ_LMVM01000012.1"/>
</dbReference>
<gene>
    <name evidence="2" type="ORF">ASJ80_12315</name>
</gene>
<accession>A0A2A2H6Z2</accession>
<keyword evidence="1" id="KW-0812">Transmembrane</keyword>
<sequence>MAVDILTQTDLLVLVTAVFMVNLIFLRDELTVAIIKTGYMDSNFQCCDLSIYGTEMVLIVPYSVDMLLELLNRIIP</sequence>
<keyword evidence="1" id="KW-0472">Membrane</keyword>
<dbReference type="EMBL" id="LMVM01000012">
    <property type="protein sequence ID" value="PAV05074.1"/>
    <property type="molecule type" value="Genomic_DNA"/>
</dbReference>
<evidence type="ECO:0000256" key="1">
    <source>
        <dbReference type="SAM" id="Phobius"/>
    </source>
</evidence>
<evidence type="ECO:0000313" key="2">
    <source>
        <dbReference type="EMBL" id="PAV05074.1"/>
    </source>
</evidence>
<dbReference type="Proteomes" id="UP000217784">
    <property type="component" value="Unassembled WGS sequence"/>
</dbReference>
<reference evidence="2 3" key="1">
    <citation type="journal article" date="2017" name="BMC Genomics">
        <title>Genomic analysis of methanogenic archaea reveals a shift towards energy conservation.</title>
        <authorList>
            <person name="Gilmore S.P."/>
            <person name="Henske J.K."/>
            <person name="Sexton J.A."/>
            <person name="Solomon K.V."/>
            <person name="Seppala S."/>
            <person name="Yoo J.I."/>
            <person name="Huyett L.M."/>
            <person name="Pressman A."/>
            <person name="Cogan J.Z."/>
            <person name="Kivenson V."/>
            <person name="Peng X."/>
            <person name="Tan Y."/>
            <person name="Valentine D.L."/>
            <person name="O'Malley M.A."/>
        </authorList>
    </citation>
    <scope>NUCLEOTIDE SEQUENCE [LARGE SCALE GENOMIC DNA]</scope>
    <source>
        <strain evidence="2 3">M.o.H.</strain>
    </source>
</reference>
<protein>
    <submittedName>
        <fullName evidence="2">Uncharacterized protein</fullName>
    </submittedName>
</protein>